<dbReference type="InterPro" id="IPR036278">
    <property type="entry name" value="Sialidase_sf"/>
</dbReference>
<dbReference type="AlphaFoldDB" id="A0A5R9L5T4"/>
<dbReference type="Pfam" id="PF15892">
    <property type="entry name" value="BNR_4"/>
    <property type="match status" value="1"/>
</dbReference>
<gene>
    <name evidence="2" type="ORF">FEN17_10260</name>
</gene>
<evidence type="ECO:0000313" key="3">
    <source>
        <dbReference type="Proteomes" id="UP000306402"/>
    </source>
</evidence>
<sequence>MKKLLLLILAQMLAGKTNAQQTLTTDGAWCWFSDPRAVYADAMGSRIITGWVTKQGDIQAAMLDASSGKSETVTLYEKLEVDDHDNPAFAILPDKNIIALYTWHGRNEEPKGVIQNTTSKPLDISTFSKAKVFKPKTDSLLALYKKDTYTYANPFILKKEKNKLYCFGRWIGYKPNMITSTDNGQTWSEPKVVITSKVLDTNNRPYVKYCSDGNARIHLIFTDGHPAVEPLNSVYYCYYENNAFWRADNSLICKVDALPFHPSDATLVYKATPETGKAWIFDITADAKGRPAILYARYPTNEQHQYFYAKFDGKSWVDNKVVEAGKWFPHTPAGQKEREVNYSGGMTFDPISPETIYFSHQIDGIFEISRGVTQDAGKSWKISPVTRNSELDNVRPFVPRNKTAKNKTVLLWMQNRSYIHYTDYDSSILYKIIQP</sequence>
<keyword evidence="3" id="KW-1185">Reference proteome</keyword>
<dbReference type="SUPFAM" id="SSF50939">
    <property type="entry name" value="Sialidases"/>
    <property type="match status" value="2"/>
</dbReference>
<dbReference type="OrthoDB" id="6381507at2"/>
<protein>
    <recommendedName>
        <fullName evidence="4">Exo-alpha-sialidase</fullName>
    </recommendedName>
</protein>
<keyword evidence="1" id="KW-0732">Signal</keyword>
<dbReference type="Proteomes" id="UP000306402">
    <property type="component" value="Unassembled WGS sequence"/>
</dbReference>
<dbReference type="Gene3D" id="2.120.10.10">
    <property type="match status" value="1"/>
</dbReference>
<feature type="chain" id="PRO_5024440808" description="Exo-alpha-sialidase" evidence="1">
    <location>
        <begin position="20"/>
        <end position="435"/>
    </location>
</feature>
<reference evidence="2 3" key="1">
    <citation type="submission" date="2019-05" db="EMBL/GenBank/DDBJ databases">
        <authorList>
            <person name="Qu J.-H."/>
        </authorList>
    </citation>
    <scope>NUCLEOTIDE SEQUENCE [LARGE SCALE GENOMIC DNA]</scope>
    <source>
        <strain evidence="2 3">T17</strain>
    </source>
</reference>
<comment type="caution">
    <text evidence="2">The sequence shown here is derived from an EMBL/GenBank/DDBJ whole genome shotgun (WGS) entry which is preliminary data.</text>
</comment>
<feature type="signal peptide" evidence="1">
    <location>
        <begin position="1"/>
        <end position="19"/>
    </location>
</feature>
<evidence type="ECO:0000313" key="2">
    <source>
        <dbReference type="EMBL" id="TLV03942.1"/>
    </source>
</evidence>
<accession>A0A5R9L5T4</accession>
<organism evidence="2 3">
    <name type="scientific">Dyadobacter luticola</name>
    <dbReference type="NCBI Taxonomy" id="1979387"/>
    <lineage>
        <taxon>Bacteria</taxon>
        <taxon>Pseudomonadati</taxon>
        <taxon>Bacteroidota</taxon>
        <taxon>Cytophagia</taxon>
        <taxon>Cytophagales</taxon>
        <taxon>Spirosomataceae</taxon>
        <taxon>Dyadobacter</taxon>
    </lineage>
</organism>
<evidence type="ECO:0000256" key="1">
    <source>
        <dbReference type="SAM" id="SignalP"/>
    </source>
</evidence>
<evidence type="ECO:0008006" key="4">
    <source>
        <dbReference type="Google" id="ProtNLM"/>
    </source>
</evidence>
<proteinExistence type="predicted"/>
<dbReference type="EMBL" id="VCEJ01000002">
    <property type="protein sequence ID" value="TLV03942.1"/>
    <property type="molecule type" value="Genomic_DNA"/>
</dbReference>
<name>A0A5R9L5T4_9BACT</name>
<dbReference type="CDD" id="cd15482">
    <property type="entry name" value="Sialidase_non-viral"/>
    <property type="match status" value="1"/>
</dbReference>
<dbReference type="RefSeq" id="WP_138365151.1">
    <property type="nucleotide sequence ID" value="NZ_VCEJ01000002.1"/>
</dbReference>